<organism evidence="1">
    <name type="scientific">hydrothermal vent metagenome</name>
    <dbReference type="NCBI Taxonomy" id="652676"/>
    <lineage>
        <taxon>unclassified sequences</taxon>
        <taxon>metagenomes</taxon>
        <taxon>ecological metagenomes</taxon>
    </lineage>
</organism>
<reference evidence="1" key="1">
    <citation type="submission" date="2016-10" db="EMBL/GenBank/DDBJ databases">
        <authorList>
            <person name="de Groot N.N."/>
        </authorList>
    </citation>
    <scope>NUCLEOTIDE SEQUENCE</scope>
</reference>
<accession>A0A1W1BKH3</accession>
<gene>
    <name evidence="1" type="ORF">MNB_SV-9-668</name>
</gene>
<proteinExistence type="predicted"/>
<dbReference type="AlphaFoldDB" id="A0A1W1BKH3"/>
<sequence length="186" mass="20576">MFLKKIIFITLFISTTILFSQSTIGINVNDEDFEVEGSVDISDYGNGTIFMINANFIETKFNSLAGFGLTANNSFQGLEGLNLSLGINLILLENYGALPLMIKASYILPLIQEIPTISVSAKFAYAPSVLSFDEADDYFEFRTEASMEMINAVSVYLGYRDIEAGYTTLKSDTFNDSFYGGLKLSF</sequence>
<protein>
    <recommendedName>
        <fullName evidence="2">Outer membrane protein beta-barrel domain-containing protein</fullName>
    </recommendedName>
</protein>
<dbReference type="EMBL" id="FPHG01000021">
    <property type="protein sequence ID" value="SFV54017.1"/>
    <property type="molecule type" value="Genomic_DNA"/>
</dbReference>
<dbReference type="InterPro" id="IPR009998">
    <property type="entry name" value="YfaZ"/>
</dbReference>
<evidence type="ECO:0008006" key="2">
    <source>
        <dbReference type="Google" id="ProtNLM"/>
    </source>
</evidence>
<name>A0A1W1BKH3_9ZZZZ</name>
<evidence type="ECO:0000313" key="1">
    <source>
        <dbReference type="EMBL" id="SFV54017.1"/>
    </source>
</evidence>
<dbReference type="Pfam" id="PF07437">
    <property type="entry name" value="YfaZ"/>
    <property type="match status" value="1"/>
</dbReference>